<keyword evidence="6" id="KW-0131">Cell cycle</keyword>
<dbReference type="RefSeq" id="WP_092650946.1">
    <property type="nucleotide sequence ID" value="NZ_FOHA01000004.1"/>
</dbReference>
<comment type="function">
    <text evidence="6">Negative regulator of FtsZ ring formation; modulates the frequency and position of FtsZ ring formation. Inhibits FtsZ ring formation at polar sites. Interacts either with FtsZ or with one of its binding partners to promote depolymerization.</text>
</comment>
<evidence type="ECO:0000313" key="7">
    <source>
        <dbReference type="EMBL" id="SER73280.1"/>
    </source>
</evidence>
<dbReference type="Proteomes" id="UP000198948">
    <property type="component" value="Unassembled WGS sequence"/>
</dbReference>
<evidence type="ECO:0000256" key="4">
    <source>
        <dbReference type="ARBA" id="ARBA00023136"/>
    </source>
</evidence>
<dbReference type="GO" id="GO:0005886">
    <property type="term" value="C:plasma membrane"/>
    <property type="evidence" value="ECO:0007669"/>
    <property type="project" value="UniProtKB-SubCell"/>
</dbReference>
<dbReference type="GO" id="GO:0005940">
    <property type="term" value="C:septin ring"/>
    <property type="evidence" value="ECO:0007669"/>
    <property type="project" value="InterPro"/>
</dbReference>
<evidence type="ECO:0000313" key="8">
    <source>
        <dbReference type="Proteomes" id="UP000198948"/>
    </source>
</evidence>
<evidence type="ECO:0000256" key="3">
    <source>
        <dbReference type="ARBA" id="ARBA00023054"/>
    </source>
</evidence>
<dbReference type="InterPro" id="IPR010379">
    <property type="entry name" value="EzrA"/>
</dbReference>
<evidence type="ECO:0000256" key="6">
    <source>
        <dbReference type="HAMAP-Rule" id="MF_00728"/>
    </source>
</evidence>
<dbReference type="Pfam" id="PF06160">
    <property type="entry name" value="EzrA"/>
    <property type="match status" value="1"/>
</dbReference>
<keyword evidence="6" id="KW-0132">Cell division</keyword>
<feature type="topological domain" description="Extracellular" evidence="6">
    <location>
        <begin position="1"/>
        <end position="6"/>
    </location>
</feature>
<organism evidence="7 8">
    <name type="scientific">Isobaculum melis</name>
    <dbReference type="NCBI Taxonomy" id="142588"/>
    <lineage>
        <taxon>Bacteria</taxon>
        <taxon>Bacillati</taxon>
        <taxon>Bacillota</taxon>
        <taxon>Bacilli</taxon>
        <taxon>Lactobacillales</taxon>
        <taxon>Carnobacteriaceae</taxon>
        <taxon>Isobaculum</taxon>
    </lineage>
</organism>
<dbReference type="OrthoDB" id="1654473at2"/>
<keyword evidence="3 6" id="KW-0175">Coiled coil</keyword>
<dbReference type="AlphaFoldDB" id="A0A1H9RKJ7"/>
<reference evidence="7 8" key="1">
    <citation type="submission" date="2016-10" db="EMBL/GenBank/DDBJ databases">
        <authorList>
            <person name="de Groot N.N."/>
        </authorList>
    </citation>
    <scope>NUCLEOTIDE SEQUENCE [LARGE SCALE GENOMIC DNA]</scope>
    <source>
        <strain evidence="7 8">DSM 13760</strain>
    </source>
</reference>
<evidence type="ECO:0000256" key="1">
    <source>
        <dbReference type="ARBA" id="ARBA00022692"/>
    </source>
</evidence>
<protein>
    <recommendedName>
        <fullName evidence="6">Septation ring formation regulator EzrA</fullName>
    </recommendedName>
</protein>
<evidence type="ECO:0000256" key="2">
    <source>
        <dbReference type="ARBA" id="ARBA00022989"/>
    </source>
</evidence>
<keyword evidence="5 6" id="KW-0717">Septation</keyword>
<feature type="topological domain" description="Cytoplasmic" evidence="6">
    <location>
        <begin position="26"/>
        <end position="570"/>
    </location>
</feature>
<keyword evidence="2 6" id="KW-1133">Transmembrane helix</keyword>
<keyword evidence="6" id="KW-1003">Cell membrane</keyword>
<name>A0A1H9RKJ7_9LACT</name>
<dbReference type="STRING" id="142588.SAMN04488559_104123"/>
<keyword evidence="1 6" id="KW-0812">Transmembrane</keyword>
<sequence>MNVFLYILIGIIILAAALYAASYILKKNHYSKIDELEKRKIELMDIPVIDEINLVKNLNLTGQTERTFESWNKAWQNIANVRFPDAENLLFEAEQATDKLQLNRARTAEEQVSTLLEETAVDIDKILKALKKLTDSEEDNRTEVKLVRDSYQDIRKKLLTQSFAFGGALENLENQLSYLEVNFSKFSELTSNGDHIEAREVLDRLKTETAELKHLIDTIPDILKQLTVSFEEQTTEIKNGYDFMVEQHYCFNGTDLVTEMKEVNELIEATKTLTEKCEVQAATENIEKIEGKIDHLYEVMQLEIDAKRYVVKIQKELNETLERAQENNRKLLNEIDMISQSYSLVNGELEGANEIEGKLTDFSKQFEQYKKQMDEQIAVYSNIEAEFKVMTEALAVAEAQQQDIYTGLNSLRKEELAAKKQLDDFEFELRNLKRYVEKQHLPGLSNDYKDLFFTTGDRIETLDKELNRIKINMKEISKLCFLCDDDLGHLKEKTEDMVDAALLTEYMIQYSNRYRHQNEEIEQAVKNTMYLFSRQFAYQDALEMISTALEAIEPGAFKKVEDIFITEKRN</sequence>
<keyword evidence="4 6" id="KW-0472">Membrane</keyword>
<evidence type="ECO:0000256" key="5">
    <source>
        <dbReference type="ARBA" id="ARBA00023210"/>
    </source>
</evidence>
<dbReference type="HAMAP" id="MF_00728">
    <property type="entry name" value="EzrA"/>
    <property type="match status" value="1"/>
</dbReference>
<dbReference type="EMBL" id="FOHA01000004">
    <property type="protein sequence ID" value="SER73280.1"/>
    <property type="molecule type" value="Genomic_DNA"/>
</dbReference>
<feature type="coiled-coil region" evidence="6">
    <location>
        <begin position="279"/>
        <end position="428"/>
    </location>
</feature>
<comment type="similarity">
    <text evidence="6">Belongs to the EzrA family.</text>
</comment>
<gene>
    <name evidence="6" type="primary">ezrA</name>
    <name evidence="7" type="ORF">SAMN04488559_104123</name>
</gene>
<keyword evidence="8" id="KW-1185">Reference proteome</keyword>
<proteinExistence type="inferred from homology"/>
<comment type="subcellular location">
    <subcellularLocation>
        <location evidence="6">Cell membrane</location>
        <topology evidence="6">Single-pass membrane protein</topology>
    </subcellularLocation>
    <text evidence="6">Colocalized with FtsZ to the nascent septal site.</text>
</comment>
<accession>A0A1H9RKJ7</accession>
<dbReference type="GO" id="GO:0000921">
    <property type="term" value="P:septin ring assembly"/>
    <property type="evidence" value="ECO:0007669"/>
    <property type="project" value="InterPro"/>
</dbReference>
<dbReference type="GO" id="GO:0000917">
    <property type="term" value="P:division septum assembly"/>
    <property type="evidence" value="ECO:0007669"/>
    <property type="project" value="UniProtKB-KW"/>
</dbReference>